<sequence length="323" mass="35934">MGKRHRRQRSGTRTPRDEQDDVDLILRHVSRQFPRDVARALLGTAEPIEPLGWVDTQVTGRQRRLDRALSVRVGGERRLLHTEWTLAMTDEMPFRVFEYNCLTALAMADEARASKGAPAPRLSPIDSVVVVLSGREEPWPSHGAYRTSAPGEPFSGVQFRIEPVYQRTVAELTARESPFWLIFAPLAADADGRKLTHVIEAIRARSGERDFAELGAAMMALAEADRRERGLADVVKSLLPREIVMQNSIYREGKAAGLKEGLEKGVALLAHQIERRLGRPLTAEERGRLYGRLHADGPEKVGDVVLDLSVDDLSIWLAAPADS</sequence>
<evidence type="ECO:0000313" key="2">
    <source>
        <dbReference type="EMBL" id="AUX31511.1"/>
    </source>
</evidence>
<feature type="region of interest" description="Disordered" evidence="1">
    <location>
        <begin position="1"/>
        <end position="20"/>
    </location>
</feature>
<dbReference type="Proteomes" id="UP000295497">
    <property type="component" value="Chromosome"/>
</dbReference>
<evidence type="ECO:0008006" key="4">
    <source>
        <dbReference type="Google" id="ProtNLM"/>
    </source>
</evidence>
<accession>A0A4P2QNS6</accession>
<dbReference type="AlphaFoldDB" id="A0A4P2QNS6"/>
<gene>
    <name evidence="2" type="ORF">SOCE836_036420</name>
</gene>
<dbReference type="EMBL" id="CP012672">
    <property type="protein sequence ID" value="AUX31511.1"/>
    <property type="molecule type" value="Genomic_DNA"/>
</dbReference>
<feature type="compositionally biased region" description="Basic residues" evidence="1">
    <location>
        <begin position="1"/>
        <end position="10"/>
    </location>
</feature>
<evidence type="ECO:0000313" key="3">
    <source>
        <dbReference type="Proteomes" id="UP000295497"/>
    </source>
</evidence>
<protein>
    <recommendedName>
        <fullName evidence="4">DUF4351 domain-containing protein</fullName>
    </recommendedName>
</protein>
<evidence type="ECO:0000256" key="1">
    <source>
        <dbReference type="SAM" id="MobiDB-lite"/>
    </source>
</evidence>
<organism evidence="2 3">
    <name type="scientific">Sorangium cellulosum</name>
    <name type="common">Polyangium cellulosum</name>
    <dbReference type="NCBI Taxonomy" id="56"/>
    <lineage>
        <taxon>Bacteria</taxon>
        <taxon>Pseudomonadati</taxon>
        <taxon>Myxococcota</taxon>
        <taxon>Polyangia</taxon>
        <taxon>Polyangiales</taxon>
        <taxon>Polyangiaceae</taxon>
        <taxon>Sorangium</taxon>
    </lineage>
</organism>
<proteinExistence type="predicted"/>
<reference evidence="2 3" key="1">
    <citation type="submission" date="2015-09" db="EMBL/GenBank/DDBJ databases">
        <title>Sorangium comparison.</title>
        <authorList>
            <person name="Zaburannyi N."/>
            <person name="Bunk B."/>
            <person name="Overmann J."/>
            <person name="Mueller R."/>
        </authorList>
    </citation>
    <scope>NUCLEOTIDE SEQUENCE [LARGE SCALE GENOMIC DNA]</scope>
    <source>
        <strain evidence="2 3">So ce836</strain>
    </source>
</reference>
<name>A0A4P2QNS6_SORCE</name>
<dbReference type="RefSeq" id="WP_129575294.1">
    <property type="nucleotide sequence ID" value="NZ_CP012672.1"/>
</dbReference>